<dbReference type="Proteomes" id="UP000231702">
    <property type="component" value="Unassembled WGS sequence"/>
</dbReference>
<dbReference type="Gene3D" id="1.50.10.20">
    <property type="match status" value="1"/>
</dbReference>
<keyword evidence="12" id="KW-1185">Reference proteome</keyword>
<keyword evidence="4" id="KW-1015">Disulfide bond</keyword>
<dbReference type="SMART" id="SM01360">
    <property type="entry name" value="A2M"/>
    <property type="match status" value="1"/>
</dbReference>
<dbReference type="GO" id="GO:0005615">
    <property type="term" value="C:extracellular space"/>
    <property type="evidence" value="ECO:0007669"/>
    <property type="project" value="InterPro"/>
</dbReference>
<feature type="chain" id="PRO_5013126184" evidence="6">
    <location>
        <begin position="25"/>
        <end position="1819"/>
    </location>
</feature>
<dbReference type="Pfam" id="PF00024">
    <property type="entry name" value="PAN_1"/>
    <property type="match status" value="1"/>
</dbReference>
<dbReference type="Pfam" id="PF07678">
    <property type="entry name" value="TED_complement"/>
    <property type="match status" value="1"/>
</dbReference>
<evidence type="ECO:0000313" key="12">
    <source>
        <dbReference type="Proteomes" id="UP000231702"/>
    </source>
</evidence>
<dbReference type="Pfam" id="PF11974">
    <property type="entry name" value="bMG3"/>
    <property type="match status" value="1"/>
</dbReference>
<dbReference type="InterPro" id="IPR049120">
    <property type="entry name" value="A2M_bMG2"/>
</dbReference>
<dbReference type="InterPro" id="IPR000177">
    <property type="entry name" value="Apple"/>
</dbReference>
<dbReference type="Pfam" id="PF17972">
    <property type="entry name" value="bMG5"/>
    <property type="match status" value="1"/>
</dbReference>
<keyword evidence="2 6" id="KW-0732">Signal</keyword>
<feature type="region of interest" description="Disordered" evidence="5">
    <location>
        <begin position="1137"/>
        <end position="1159"/>
    </location>
</feature>
<gene>
    <name evidence="9" type="ORF">CVM39_06680</name>
    <name evidence="10" type="ORF">SAMN06297129_0746</name>
</gene>
<feature type="signal peptide" evidence="6">
    <location>
        <begin position="1"/>
        <end position="24"/>
    </location>
</feature>
<dbReference type="EMBL" id="OBEA01000001">
    <property type="protein sequence ID" value="SNY40579.1"/>
    <property type="molecule type" value="Genomic_DNA"/>
</dbReference>
<keyword evidence="3" id="KW-0677">Repeat</keyword>
<dbReference type="PANTHER" id="PTHR40094">
    <property type="entry name" value="ALPHA-2-MACROGLOBULIN HOMOLOG"/>
    <property type="match status" value="1"/>
</dbReference>
<dbReference type="Pfam" id="PF17962">
    <property type="entry name" value="bMG6"/>
    <property type="match status" value="1"/>
</dbReference>
<dbReference type="InterPro" id="IPR021868">
    <property type="entry name" value="Alpha_2_Macroglob_MG3"/>
</dbReference>
<dbReference type="InterPro" id="IPR041203">
    <property type="entry name" value="Bact_A2M_MG5"/>
</dbReference>
<dbReference type="PIRSF" id="PIRSF038980">
    <property type="entry name" value="A2M_bac"/>
    <property type="match status" value="1"/>
</dbReference>
<reference evidence="10 11" key="1">
    <citation type="submission" date="2017-09" db="EMBL/GenBank/DDBJ databases">
        <authorList>
            <person name="Ehlers B."/>
            <person name="Leendertz F.H."/>
        </authorList>
    </citation>
    <scope>NUCLEOTIDE SEQUENCE [LARGE SCALE GENOMIC DNA]</scope>
    <source>
        <strain evidence="10 11">CGMCC 1.12662</strain>
    </source>
</reference>
<dbReference type="Gene3D" id="3.50.4.10">
    <property type="entry name" value="Hepatocyte Growth Factor"/>
    <property type="match status" value="1"/>
</dbReference>
<dbReference type="InterPro" id="IPR011626">
    <property type="entry name" value="Alpha-macroglobulin_TED"/>
</dbReference>
<evidence type="ECO:0000313" key="9">
    <source>
        <dbReference type="EMBL" id="PJE30387.1"/>
    </source>
</evidence>
<feature type="compositionally biased region" description="Low complexity" evidence="5">
    <location>
        <begin position="1144"/>
        <end position="1154"/>
    </location>
</feature>
<protein>
    <submittedName>
        <fullName evidence="9">PAN domain-containing protein</fullName>
    </submittedName>
</protein>
<evidence type="ECO:0000313" key="11">
    <source>
        <dbReference type="Proteomes" id="UP000231655"/>
    </source>
</evidence>
<dbReference type="Proteomes" id="UP000231655">
    <property type="component" value="Unassembled WGS sequence"/>
</dbReference>
<dbReference type="GO" id="GO:0006508">
    <property type="term" value="P:proteolysis"/>
    <property type="evidence" value="ECO:0007669"/>
    <property type="project" value="InterPro"/>
</dbReference>
<accession>A0A285HY02</accession>
<dbReference type="InterPro" id="IPR008930">
    <property type="entry name" value="Terpenoid_cyclase/PrenylTrfase"/>
</dbReference>
<dbReference type="InterPro" id="IPR003609">
    <property type="entry name" value="Pan_app"/>
</dbReference>
<dbReference type="InterPro" id="IPR001599">
    <property type="entry name" value="Macroglobln_a2"/>
</dbReference>
<dbReference type="InterPro" id="IPR051802">
    <property type="entry name" value="YfhM-like"/>
</dbReference>
<evidence type="ECO:0000256" key="5">
    <source>
        <dbReference type="SAM" id="MobiDB-lite"/>
    </source>
</evidence>
<dbReference type="Pfam" id="PF01835">
    <property type="entry name" value="MG2"/>
    <property type="match status" value="1"/>
</dbReference>
<reference evidence="9 12" key="2">
    <citation type="journal article" date="2018" name="Int. J. Syst. Evol. Microbiol.">
        <title>Pseudooceanicola lipolyticus sp. nov., a marine alphaproteobacterium, reclassification of Oceanicola flagellatus as Pseudooceanicola flagellatus comb. nov. and emended description of the genus Pseudooceanicola.</title>
        <authorList>
            <person name="Huang M.-M."/>
            <person name="Guo L.-L."/>
            <person name="Wu Y.-H."/>
            <person name="Lai Q.-L."/>
            <person name="Shao Z.-Z."/>
            <person name="Wang C.-S."/>
            <person name="Wu M."/>
            <person name="Xu X.-W."/>
        </authorList>
    </citation>
    <scope>NUCLEOTIDE SEQUENCE [LARGE SCALE GENOMIC DNA]</scope>
    <source>
        <strain evidence="9 12">Ar-45</strain>
    </source>
</reference>
<evidence type="ECO:0000256" key="3">
    <source>
        <dbReference type="ARBA" id="ARBA00022737"/>
    </source>
</evidence>
<dbReference type="GO" id="GO:0004866">
    <property type="term" value="F:endopeptidase inhibitor activity"/>
    <property type="evidence" value="ECO:0007669"/>
    <property type="project" value="InterPro"/>
</dbReference>
<proteinExistence type="inferred from homology"/>
<comment type="similarity">
    <text evidence="1">Belongs to the protease inhibitor I39 (alpha-2-macroglobulin) family. Bacterial alpha-2-macroglobulin subfamily.</text>
</comment>
<dbReference type="Pfam" id="PF21142">
    <property type="entry name" value="A2M_bMG2"/>
    <property type="match status" value="1"/>
</dbReference>
<dbReference type="OrthoDB" id="9767116at2"/>
<dbReference type="InterPro" id="IPR026284">
    <property type="entry name" value="A2MG_proteobact"/>
</dbReference>
<evidence type="ECO:0000256" key="1">
    <source>
        <dbReference type="ARBA" id="ARBA00010556"/>
    </source>
</evidence>
<feature type="domain" description="Alpha-2-macroglobulin" evidence="8">
    <location>
        <begin position="1164"/>
        <end position="1252"/>
    </location>
</feature>
<dbReference type="InterPro" id="IPR041462">
    <property type="entry name" value="Bact_A2M_MG6"/>
</dbReference>
<organism evidence="10 11">
    <name type="scientific">Pseudooceanicola antarcticus</name>
    <dbReference type="NCBI Taxonomy" id="1247613"/>
    <lineage>
        <taxon>Bacteria</taxon>
        <taxon>Pseudomonadati</taxon>
        <taxon>Pseudomonadota</taxon>
        <taxon>Alphaproteobacteria</taxon>
        <taxon>Rhodobacterales</taxon>
        <taxon>Paracoccaceae</taxon>
        <taxon>Pseudooceanicola</taxon>
    </lineage>
</organism>
<evidence type="ECO:0000259" key="8">
    <source>
        <dbReference type="SMART" id="SM01360"/>
    </source>
</evidence>
<dbReference type="Pfam" id="PF00207">
    <property type="entry name" value="A2M"/>
    <property type="match status" value="1"/>
</dbReference>
<evidence type="ECO:0000256" key="4">
    <source>
        <dbReference type="ARBA" id="ARBA00023157"/>
    </source>
</evidence>
<dbReference type="Pfam" id="PF17973">
    <property type="entry name" value="bMG10"/>
    <property type="match status" value="1"/>
</dbReference>
<name>A0A285HY02_9RHOB</name>
<dbReference type="InterPro" id="IPR011625">
    <property type="entry name" value="A2M_N_BRD"/>
</dbReference>
<dbReference type="SMART" id="SM01359">
    <property type="entry name" value="A2M_N_2"/>
    <property type="match status" value="1"/>
</dbReference>
<feature type="domain" description="Alpha-2-macroglobulin bait region" evidence="7">
    <location>
        <begin position="957"/>
        <end position="1101"/>
    </location>
</feature>
<dbReference type="InterPro" id="IPR041246">
    <property type="entry name" value="Bact_MG10"/>
</dbReference>
<evidence type="ECO:0000313" key="10">
    <source>
        <dbReference type="EMBL" id="SNY40579.1"/>
    </source>
</evidence>
<dbReference type="InterPro" id="IPR002890">
    <property type="entry name" value="MG2"/>
</dbReference>
<dbReference type="PANTHER" id="PTHR40094:SF1">
    <property type="entry name" value="UBIQUITIN DOMAIN-CONTAINING PROTEIN"/>
    <property type="match status" value="1"/>
</dbReference>
<dbReference type="EMBL" id="PGTD01000013">
    <property type="protein sequence ID" value="PJE30387.1"/>
    <property type="molecule type" value="Genomic_DNA"/>
</dbReference>
<evidence type="ECO:0000256" key="2">
    <source>
        <dbReference type="ARBA" id="ARBA00022729"/>
    </source>
</evidence>
<evidence type="ECO:0000256" key="6">
    <source>
        <dbReference type="SAM" id="SignalP"/>
    </source>
</evidence>
<dbReference type="SUPFAM" id="SSF48239">
    <property type="entry name" value="Terpenoid cyclases/Protein prenyltransferases"/>
    <property type="match status" value="1"/>
</dbReference>
<dbReference type="CDD" id="cd02891">
    <property type="entry name" value="A2M_like"/>
    <property type="match status" value="1"/>
</dbReference>
<dbReference type="CDD" id="cd01100">
    <property type="entry name" value="APPLE_Factor_XI_like"/>
    <property type="match status" value="1"/>
</dbReference>
<dbReference type="Pfam" id="PF07703">
    <property type="entry name" value="A2M_BRD"/>
    <property type="match status" value="1"/>
</dbReference>
<sequence length="1819" mass="195419">MTRILALFAAGLIALSSAILPAGAQDRAYLPEKRLRVISDMDFAGADLQQLFDSSVSACRNACLADDNCVGLTFNRQNNSCFPKSSIREEVPFDGAFSARVVEIPQAARDLAALRAAEVDPFVSGGLFSDARDLALRISYFHTAGHTEAAVLRSRAWELGASGSYERAARYAGAAAAASDENTDWALYADMLRQVTTDDSSETTRLRRRAMSAALNAYLRAASDRDRADALYMLALTYEENDRGNAMIPALVLARQLSSRSEISGLLDHARSLYGFRIAEHEVQHNNALPRACVTFSEPLAKGVTYADYLRLPDSSMAVEAEGADLCIIGGTHGEGYQVTFRKGLPSRMGEVLARDVELRISIPDRDPQVRFPGRGYVLASGAGAALPVETVNIDRVDLELYKVTDRNLIRAIQESMFNRQISEWELRDFSSEIATRIWQGEGVVRKDRNLEVTTRLPLEEALAGEAPGVYALRARVPDKEEYDFPAATQWFVLTDLGMSSYTGADGLHAVVRGLGDAGAREGVELTLLSTANAVLGTAQTDARGYARFAPGLTRGTGAAAPALLVARRGEGDMSFLSLKDPAFDLTDRGVAGREPAGAIDMFLATDRGAYRAGEVIHITALARDGVAHATEELPVTAILTRPDGVEYARKTMTSEMAGGYVFSFPVGVTVPRGSWGIALKSDLDAPALASTTVLVEDFLPERIDAELSLSGDGPMSLAEARDLSVEARYLFGAPAADLGVSGSYLLQSVPSLEAYPGYQFGRYDAATERERFYFDDVDTDAQGLADLRVDFEGFQQQIPAPAEVSLQVQVLEGSGRPIERRLAETVLPAEPFLGIRPAFDGVVSEGSEASFNLIALGPDAAPAEMEVIWRLNRVTTRYQWYNQWGNWEWESFTTRTEVASGSAALGSGPVEVSAPVEWGRYELVVEGARDDRTAASVEFYAGWYVPADTTSTPDTLELSLDAESYRPGDVAELRIVPRYAGTALISVMSNRLIDMQVVEVPEGESIVPLEVTEDWGAGAYVTATLLRPMDLASGRNPARALGLDYTSVDPGPKALAVEFTSPAEADPRGSFSAEMRVSGVTEGEQAYVTFAAVDLGILNLTGFEVPDPHGHYFGQRRLGMEIRDLYGRLIDPGQGEMGRIRSGGDSAASAGTASPPPTEDLVTWFSGPLPVEADGTVSASFDIPAFNGTLRLVAIAWSATGVGAASQDLLVRDPVVVTASLPNFLAPGDRSSLLLEVVHTEGPTGRMQLAIEAPGLELGALPGGFELGAEETARFRVPLSAGAVGDYPLLVSLTTPDGSVLTRELTLPVRRNTPEVSRTQRFDLASGATFTLDAEAFDGFDIDTAHAVISAGPLARLDVPGVLSVLNQYPYGCTEQITSKAMPLLSLGTVAESMGLASQAEIRTRMDQAIDRVLSRQRADGAFRLWSGGGGTSWLDAYVTDFLSQARLAGYEVPDQAFTRALENLRNMVNYAPDFTAEINGGGEALAYQLMVLAREGEASMGDLRYYADVKGGDFGSPMAAAQLGAALALYGDQPRADAMFARAQQLLTPLRQEGARVIRSDFGTSMRDAAGLLTLAVEAGSDVLDRQALLADLSSVEGPLSTQESAWTLMAAEALISDPATAGLSVDGAPVDGPMIRTLRGTAPTPVAIRNEGAKVTDLTLTTIGVPEGMLSEGGYGYAIERKYYSTDGEEVSPDGVRMGTRLVVMLKVTPFEETGARLMVNDPLPAGFEIDNPRLLRSGDLGALEWVERASPEMSEFRLDRFLAAVDWSSDDSFTLAYVVRAVTPGDYLLPAASVEDMYRPRYRANTSETRIRVVE</sequence>
<dbReference type="RefSeq" id="WP_097144502.1">
    <property type="nucleotide sequence ID" value="NZ_OBEA01000001.1"/>
</dbReference>
<evidence type="ECO:0000259" key="7">
    <source>
        <dbReference type="SMART" id="SM01359"/>
    </source>
</evidence>
<dbReference type="Gene3D" id="2.60.40.1930">
    <property type="match status" value="1"/>
</dbReference>